<feature type="compositionally biased region" description="Gly residues" evidence="1">
    <location>
        <begin position="63"/>
        <end position="80"/>
    </location>
</feature>
<accession>A0A8J3RXD8</accession>
<reference evidence="2" key="1">
    <citation type="submission" date="2021-01" db="EMBL/GenBank/DDBJ databases">
        <title>Whole genome shotgun sequence of Planobispora rosea NBRC 15558.</title>
        <authorList>
            <person name="Komaki H."/>
            <person name="Tamura T."/>
        </authorList>
    </citation>
    <scope>NUCLEOTIDE SEQUENCE</scope>
    <source>
        <strain evidence="2">NBRC 15558</strain>
    </source>
</reference>
<feature type="compositionally biased region" description="Basic and acidic residues" evidence="1">
    <location>
        <begin position="28"/>
        <end position="54"/>
    </location>
</feature>
<dbReference type="AlphaFoldDB" id="A0A8J3RXD8"/>
<protein>
    <submittedName>
        <fullName evidence="2">Uncharacterized protein</fullName>
    </submittedName>
</protein>
<evidence type="ECO:0000313" key="3">
    <source>
        <dbReference type="Proteomes" id="UP000655044"/>
    </source>
</evidence>
<name>A0A8J3RXD8_PLARO</name>
<feature type="region of interest" description="Disordered" evidence="1">
    <location>
        <begin position="1"/>
        <end position="96"/>
    </location>
</feature>
<dbReference type="Proteomes" id="UP000655044">
    <property type="component" value="Unassembled WGS sequence"/>
</dbReference>
<evidence type="ECO:0000256" key="1">
    <source>
        <dbReference type="SAM" id="MobiDB-lite"/>
    </source>
</evidence>
<keyword evidence="3" id="KW-1185">Reference proteome</keyword>
<proteinExistence type="predicted"/>
<organism evidence="2 3">
    <name type="scientific">Planobispora rosea</name>
    <dbReference type="NCBI Taxonomy" id="35762"/>
    <lineage>
        <taxon>Bacteria</taxon>
        <taxon>Bacillati</taxon>
        <taxon>Actinomycetota</taxon>
        <taxon>Actinomycetes</taxon>
        <taxon>Streptosporangiales</taxon>
        <taxon>Streptosporangiaceae</taxon>
        <taxon>Planobispora</taxon>
    </lineage>
</organism>
<comment type="caution">
    <text evidence="2">The sequence shown here is derived from an EMBL/GenBank/DDBJ whole genome shotgun (WGS) entry which is preliminary data.</text>
</comment>
<evidence type="ECO:0000313" key="2">
    <source>
        <dbReference type="EMBL" id="GIH81966.1"/>
    </source>
</evidence>
<dbReference type="EMBL" id="BOOI01000001">
    <property type="protein sequence ID" value="GIH81966.1"/>
    <property type="molecule type" value="Genomic_DNA"/>
</dbReference>
<gene>
    <name evidence="2" type="ORF">Pro02_03740</name>
</gene>
<sequence length="96" mass="9709">MPTPTVRQKTRKTAAAMASQSNASRRLRVPETADPARRNATRPWERATVRKGAAEDAPEDGGEGAAEGVGEGVGGVGDAGEGMITAPRVGGGGPGR</sequence>